<dbReference type="Gene3D" id="2.40.10.10">
    <property type="entry name" value="Trypsin-like serine proteases"/>
    <property type="match status" value="1"/>
</dbReference>
<keyword evidence="6 7" id="KW-0720">Serine protease</keyword>
<dbReference type="Proteomes" id="UP000823603">
    <property type="component" value="Unassembled WGS sequence"/>
</dbReference>
<evidence type="ECO:0000256" key="3">
    <source>
        <dbReference type="ARBA" id="ARBA00022670"/>
    </source>
</evidence>
<reference evidence="9" key="2">
    <citation type="journal article" date="2021" name="PeerJ">
        <title>Extensive microbial diversity within the chicken gut microbiome revealed by metagenomics and culture.</title>
        <authorList>
            <person name="Gilroy R."/>
            <person name="Ravi A."/>
            <person name="Getino M."/>
            <person name="Pursley I."/>
            <person name="Horton D.L."/>
            <person name="Alikhan N.F."/>
            <person name="Baker D."/>
            <person name="Gharbi K."/>
            <person name="Hall N."/>
            <person name="Watson M."/>
            <person name="Adriaenssens E.M."/>
            <person name="Foster-Nyarko E."/>
            <person name="Jarju S."/>
            <person name="Secka A."/>
            <person name="Antonio M."/>
            <person name="Oren A."/>
            <person name="Chaudhuri R.R."/>
            <person name="La Ragione R."/>
            <person name="Hildebrand F."/>
            <person name="Pallen M.J."/>
        </authorList>
    </citation>
    <scope>NUCLEOTIDE SEQUENCE</scope>
    <source>
        <strain evidence="9">B2-22910</strain>
    </source>
</reference>
<comment type="function">
    <text evidence="7">Catalyzes the removal of dipeptides from the N-terminus of oligopeptides.</text>
</comment>
<gene>
    <name evidence="9" type="ORF">IAB82_03060</name>
</gene>
<evidence type="ECO:0000313" key="10">
    <source>
        <dbReference type="Proteomes" id="UP000823603"/>
    </source>
</evidence>
<keyword evidence="2 7" id="KW-0031">Aminopeptidase</keyword>
<dbReference type="PANTHER" id="PTHR38469">
    <property type="entry name" value="PERIPLASMIC PEPTIDASE SUBFAMILY S1B"/>
    <property type="match status" value="1"/>
</dbReference>
<dbReference type="EMBL" id="JADIMB010000044">
    <property type="protein sequence ID" value="MBO8470758.1"/>
    <property type="molecule type" value="Genomic_DNA"/>
</dbReference>
<reference evidence="9" key="1">
    <citation type="submission" date="2020-10" db="EMBL/GenBank/DDBJ databases">
        <authorList>
            <person name="Gilroy R."/>
        </authorList>
    </citation>
    <scope>NUCLEOTIDE SEQUENCE</scope>
    <source>
        <strain evidence="9">B2-22910</strain>
    </source>
</reference>
<comment type="caution">
    <text evidence="9">The sequence shown here is derived from an EMBL/GenBank/DDBJ whole genome shotgun (WGS) entry which is preliminary data.</text>
</comment>
<evidence type="ECO:0000256" key="6">
    <source>
        <dbReference type="ARBA" id="ARBA00022825"/>
    </source>
</evidence>
<feature type="region of interest" description="Disordered" evidence="8">
    <location>
        <begin position="508"/>
        <end position="530"/>
    </location>
</feature>
<proteinExistence type="inferred from homology"/>
<dbReference type="GO" id="GO:0043171">
    <property type="term" value="P:peptide catabolic process"/>
    <property type="evidence" value="ECO:0007669"/>
    <property type="project" value="UniProtKB-UniRule"/>
</dbReference>
<dbReference type="GO" id="GO:0070009">
    <property type="term" value="F:serine-type aminopeptidase activity"/>
    <property type="evidence" value="ECO:0007669"/>
    <property type="project" value="UniProtKB-UniRule"/>
</dbReference>
<evidence type="ECO:0000256" key="8">
    <source>
        <dbReference type="SAM" id="MobiDB-lite"/>
    </source>
</evidence>
<dbReference type="EC" id="3.4.14.-" evidence="7"/>
<dbReference type="SUPFAM" id="SSF50494">
    <property type="entry name" value="Trypsin-like serine proteases"/>
    <property type="match status" value="1"/>
</dbReference>
<evidence type="ECO:0000256" key="1">
    <source>
        <dbReference type="ARBA" id="ARBA00010491"/>
    </source>
</evidence>
<dbReference type="InterPro" id="IPR019500">
    <property type="entry name" value="Pep_S46"/>
</dbReference>
<evidence type="ECO:0000256" key="7">
    <source>
        <dbReference type="RuleBase" id="RU366067"/>
    </source>
</evidence>
<dbReference type="GO" id="GO:0006508">
    <property type="term" value="P:proteolysis"/>
    <property type="evidence" value="ECO:0007669"/>
    <property type="project" value="UniProtKB-KW"/>
</dbReference>
<keyword evidence="4" id="KW-0732">Signal</keyword>
<comment type="similarity">
    <text evidence="1 7">Belongs to the peptidase S46 family.</text>
</comment>
<dbReference type="Pfam" id="PF10459">
    <property type="entry name" value="Peptidase_S46"/>
    <property type="match status" value="2"/>
</dbReference>
<evidence type="ECO:0000313" key="9">
    <source>
        <dbReference type="EMBL" id="MBO8470758.1"/>
    </source>
</evidence>
<dbReference type="AlphaFoldDB" id="A0A9D9IFJ2"/>
<dbReference type="GO" id="GO:0008239">
    <property type="term" value="F:dipeptidyl-peptidase activity"/>
    <property type="evidence" value="ECO:0007669"/>
    <property type="project" value="UniProtKB-UniRule"/>
</dbReference>
<evidence type="ECO:0000256" key="4">
    <source>
        <dbReference type="ARBA" id="ARBA00022729"/>
    </source>
</evidence>
<evidence type="ECO:0000256" key="5">
    <source>
        <dbReference type="ARBA" id="ARBA00022801"/>
    </source>
</evidence>
<dbReference type="InterPro" id="IPR043504">
    <property type="entry name" value="Peptidase_S1_PA_chymotrypsin"/>
</dbReference>
<keyword evidence="3 7" id="KW-0645">Protease</keyword>
<organism evidence="9 10">
    <name type="scientific">Candidatus Cryptobacteroides faecavium</name>
    <dbReference type="NCBI Taxonomy" id="2840762"/>
    <lineage>
        <taxon>Bacteria</taxon>
        <taxon>Pseudomonadati</taxon>
        <taxon>Bacteroidota</taxon>
        <taxon>Bacteroidia</taxon>
        <taxon>Bacteroidales</taxon>
        <taxon>Candidatus Cryptobacteroides</taxon>
    </lineage>
</organism>
<name>A0A9D9IFJ2_9BACT</name>
<keyword evidence="5 7" id="KW-0378">Hydrolase</keyword>
<protein>
    <recommendedName>
        <fullName evidence="7">Dipeptidyl-peptidase</fullName>
        <ecNumber evidence="7">3.4.14.-</ecNumber>
    </recommendedName>
</protein>
<accession>A0A9D9IFJ2</accession>
<dbReference type="PANTHER" id="PTHR38469:SF1">
    <property type="entry name" value="PERIPLASMIC PEPTIDASE SUBFAMILY S1B"/>
    <property type="match status" value="1"/>
</dbReference>
<dbReference type="InterPro" id="IPR009003">
    <property type="entry name" value="Peptidase_S1_PA"/>
</dbReference>
<evidence type="ECO:0000256" key="2">
    <source>
        <dbReference type="ARBA" id="ARBA00022438"/>
    </source>
</evidence>
<sequence>MLLLLAVCIPLHADEGMWMVNSISDALEKKMQERGLRLSAGEIYNADAEGASLADAVVSLDFGCTGSMISSQGLLITNHHCAYSDIHSLSTPEHNLLEDGFWAMTSSEERNIPGKKAWFLKKVVDVTGEAEAMLAEAEAAGHRLGSRKLAWSLEKKYRDITGYEASLGTMWRGKKYYMALYEVYRDVRLVAAPPVSLASFGGDIDNWEWPQHKCDFALYRVYAAPDGTPADYSPENVPMQPAAVLDISLDGYAPGDFTMVIGYPGRTDRYSSSYKTAFETGVTLPVSNAIRERQMALIRKWMDACPDIRLKYSDYYFSLSNIQENDEGKVYCCRRFDVAGEKVAAEDSLQEWIESSAGRQSRWGGLLGGLSRTYRDVSQIEKALTVYRETVVRGTRLARATYRLGLLKNQVLESCGIAPRRAIDSIPPSDKELSCCAEYRFRGKDYTSVMGFLLKDYEGLDLRVERDLFRYAVEEFYASFDSVFWGPYQKELYRKYLGTQASLPDTQASLPDTQASLSGTQSSLPDTAVSSKEVPEVRSRGLDALCSAIWDSSFLTDTARLDAFVSEGHTVDEYLADPLYRFIQDIRIADLNRLSAGKEGRPGLSALSKEYVHALYSMRLEKGEEQYPDANSTMRITYGTVGSLVPRDGVTCLWRSTAAGILEKYDPTRYEYRLDSRQKHLFEDGDWGRWSCLYDGSAFLPADNVSRGTSVSDAGCLAAIPGAAAPASRMYVNFLTDNDITGGNSGSPVLNADGKLIGLAFDGNKESLASDFSYTPGYNKCVCVDIRYVLWTLDRYAGMTRIISELGL</sequence>